<keyword evidence="9" id="KW-1185">Reference proteome</keyword>
<evidence type="ECO:0000259" key="7">
    <source>
        <dbReference type="PROSITE" id="PS51194"/>
    </source>
</evidence>
<keyword evidence="4" id="KW-0067">ATP-binding</keyword>
<dbReference type="InterPro" id="IPR027417">
    <property type="entry name" value="P-loop_NTPase"/>
</dbReference>
<dbReference type="InterPro" id="IPR014001">
    <property type="entry name" value="Helicase_ATP-bd"/>
</dbReference>
<keyword evidence="2" id="KW-0378">Hydrolase</keyword>
<dbReference type="PROSITE" id="PS51192">
    <property type="entry name" value="HELICASE_ATP_BIND_1"/>
    <property type="match status" value="1"/>
</dbReference>
<accession>A0ABT2JCD0</accession>
<dbReference type="Pfam" id="PF00271">
    <property type="entry name" value="Helicase_C"/>
    <property type="match status" value="1"/>
</dbReference>
<keyword evidence="3 8" id="KW-0347">Helicase</keyword>
<organism evidence="8 9">
    <name type="scientific">Actinophytocola gossypii</name>
    <dbReference type="NCBI Taxonomy" id="2812003"/>
    <lineage>
        <taxon>Bacteria</taxon>
        <taxon>Bacillati</taxon>
        <taxon>Actinomycetota</taxon>
        <taxon>Actinomycetes</taxon>
        <taxon>Pseudonocardiales</taxon>
        <taxon>Pseudonocardiaceae</taxon>
    </lineage>
</organism>
<feature type="domain" description="Helicase ATP-binding" evidence="6">
    <location>
        <begin position="20"/>
        <end position="179"/>
    </location>
</feature>
<evidence type="ECO:0000259" key="6">
    <source>
        <dbReference type="PROSITE" id="PS51192"/>
    </source>
</evidence>
<sequence length="841" mass="89370">MLVPADLPDLPVRAVLDDVLGVLRERGAAVLVAPPGTGKTTIVPLALAEFGRVVVAEPRRLAARAAAGRMAALLGEPVGGTVGYAIRGDRKVSRETRIEVVTTGLLVRRLQRDPDLPGVDAVLLDECHERHLDADLLLTLLLDARAGLRDDLKLLATSATVATDRVAALLGPVVRAEARTFPVTVTHTPPTRGERVESCVARAARRALSEGDGDVLAFLPGAGEIARTAALLDDVPVAPLHGRLPPARQDAALRPGTDRRVVLATAVAESSLTVPGVRAVVDSGLARVPRTDHRRGLAGLVTTRVSASVAEQRAGRAGREAPGRVYRCWPEHEHGTLPAQPEPEIRTTDLTRLALELACWGTPDGGGLDWWDPPPPGPLAAGREVLTALGALDPAGAVTPRGRRIAEIGLHPRLARALLDAGSTLAAEVVALLDDDTLATGTDVADTLRRLRTDTGPTATRWRREVKRLSRLVSTDQDAAEPAPGDRTTTDPATVDAAEPAPGDRTTTDPATVDPADAGDPALVVALAYPERLARRRGSGSRTYLMANGTAVDLPGPAHAEWLAVASADRRPGQAHGTIRLAAPADEALARRAAPTLLSEADEVTWSGGDVTANHTVRLGAIVLRERPLANPDPAAVRAAVADGLRAEGLRLLPWPERASRLRARMALLHRAMGDPWPPVSDDALLAAADTWLGPELTTARRRADLSRVDTHAALSRLLPWPEAARLDELAPDRLRVPSGARPRVDYGAEEPVLPVKLQETFGWTETPTIADGRVAVVLHLLSPAGRPVAVTRDLESFWRNGYHQVRAELRGRYPKHPWPADPALATPTARTNRGHPGPRG</sequence>
<protein>
    <submittedName>
        <fullName evidence="8">ATP-dependent helicase HrpB</fullName>
    </submittedName>
</protein>
<dbReference type="CDD" id="cd18791">
    <property type="entry name" value="SF2_C_RHA"/>
    <property type="match status" value="1"/>
</dbReference>
<dbReference type="PIRSF" id="PIRSF005496">
    <property type="entry name" value="ATP_hel_hrpB"/>
    <property type="match status" value="1"/>
</dbReference>
<evidence type="ECO:0000256" key="2">
    <source>
        <dbReference type="ARBA" id="ARBA00022801"/>
    </source>
</evidence>
<dbReference type="Gene3D" id="1.20.120.1080">
    <property type="match status" value="1"/>
</dbReference>
<reference evidence="8 9" key="1">
    <citation type="submission" date="2021-02" db="EMBL/GenBank/DDBJ databases">
        <title>Actinophytocola xerophila sp. nov., isolated from soil of cotton cropping field.</title>
        <authorList>
            <person name="Huang R."/>
            <person name="Chen X."/>
            <person name="Ge X."/>
            <person name="Liu W."/>
        </authorList>
    </citation>
    <scope>NUCLEOTIDE SEQUENCE [LARGE SCALE GENOMIC DNA]</scope>
    <source>
        <strain evidence="8 9">S1-96</strain>
    </source>
</reference>
<dbReference type="InterPro" id="IPR007502">
    <property type="entry name" value="Helicase-assoc_dom"/>
</dbReference>
<dbReference type="Gene3D" id="3.40.50.300">
    <property type="entry name" value="P-loop containing nucleotide triphosphate hydrolases"/>
    <property type="match status" value="2"/>
</dbReference>
<dbReference type="InterPro" id="IPR010225">
    <property type="entry name" value="HrpB"/>
</dbReference>
<dbReference type="GO" id="GO:0004386">
    <property type="term" value="F:helicase activity"/>
    <property type="evidence" value="ECO:0007669"/>
    <property type="project" value="UniProtKB-KW"/>
</dbReference>
<dbReference type="Pfam" id="PF00270">
    <property type="entry name" value="DEAD"/>
    <property type="match status" value="1"/>
</dbReference>
<dbReference type="InterPro" id="IPR048333">
    <property type="entry name" value="HA2_WH"/>
</dbReference>
<dbReference type="PANTHER" id="PTHR43519:SF1">
    <property type="entry name" value="ATP-DEPENDENT RNA HELICASE HRPB"/>
    <property type="match status" value="1"/>
</dbReference>
<dbReference type="InterPro" id="IPR013689">
    <property type="entry name" value="RNA_helicase_ATP-dep_HrpB_C"/>
</dbReference>
<dbReference type="NCBIfam" id="TIGR01970">
    <property type="entry name" value="DEAH_box_HrpB"/>
    <property type="match status" value="1"/>
</dbReference>
<dbReference type="EMBL" id="JAFFZE010000015">
    <property type="protein sequence ID" value="MCT2585507.1"/>
    <property type="molecule type" value="Genomic_DNA"/>
</dbReference>
<dbReference type="SUPFAM" id="SSF52540">
    <property type="entry name" value="P-loop containing nucleoside triphosphate hydrolases"/>
    <property type="match status" value="1"/>
</dbReference>
<dbReference type="SMART" id="SM00490">
    <property type="entry name" value="HELICc"/>
    <property type="match status" value="1"/>
</dbReference>
<dbReference type="SMART" id="SM00487">
    <property type="entry name" value="DEXDc"/>
    <property type="match status" value="1"/>
</dbReference>
<name>A0ABT2JCD0_9PSEU</name>
<feature type="compositionally biased region" description="Low complexity" evidence="5">
    <location>
        <begin position="508"/>
        <end position="518"/>
    </location>
</feature>
<evidence type="ECO:0000256" key="3">
    <source>
        <dbReference type="ARBA" id="ARBA00022806"/>
    </source>
</evidence>
<feature type="region of interest" description="Disordered" evidence="5">
    <location>
        <begin position="818"/>
        <end position="841"/>
    </location>
</feature>
<gene>
    <name evidence="8" type="primary">hrpB</name>
    <name evidence="8" type="ORF">JT362_20500</name>
</gene>
<evidence type="ECO:0000313" key="8">
    <source>
        <dbReference type="EMBL" id="MCT2585507.1"/>
    </source>
</evidence>
<dbReference type="InterPro" id="IPR011545">
    <property type="entry name" value="DEAD/DEAH_box_helicase_dom"/>
</dbReference>
<keyword evidence="1" id="KW-0547">Nucleotide-binding</keyword>
<evidence type="ECO:0000256" key="1">
    <source>
        <dbReference type="ARBA" id="ARBA00022741"/>
    </source>
</evidence>
<dbReference type="PROSITE" id="PS51194">
    <property type="entry name" value="HELICASE_CTER"/>
    <property type="match status" value="1"/>
</dbReference>
<dbReference type="Pfam" id="PF04408">
    <property type="entry name" value="WHD_HA2"/>
    <property type="match status" value="1"/>
</dbReference>
<dbReference type="SMART" id="SM00847">
    <property type="entry name" value="HA2"/>
    <property type="match status" value="1"/>
</dbReference>
<dbReference type="RefSeq" id="WP_260193104.1">
    <property type="nucleotide sequence ID" value="NZ_JAFFZE010000015.1"/>
</dbReference>
<feature type="domain" description="Helicase C-terminal" evidence="7">
    <location>
        <begin position="195"/>
        <end position="361"/>
    </location>
</feature>
<comment type="caution">
    <text evidence="8">The sequence shown here is derived from an EMBL/GenBank/DDBJ whole genome shotgun (WGS) entry which is preliminary data.</text>
</comment>
<dbReference type="Pfam" id="PF08482">
    <property type="entry name" value="HrpB_C"/>
    <property type="match status" value="1"/>
</dbReference>
<proteinExistence type="predicted"/>
<dbReference type="PANTHER" id="PTHR43519">
    <property type="entry name" value="ATP-DEPENDENT RNA HELICASE HRPB"/>
    <property type="match status" value="1"/>
</dbReference>
<evidence type="ECO:0000313" key="9">
    <source>
        <dbReference type="Proteomes" id="UP001156441"/>
    </source>
</evidence>
<dbReference type="Proteomes" id="UP001156441">
    <property type="component" value="Unassembled WGS sequence"/>
</dbReference>
<dbReference type="InterPro" id="IPR001650">
    <property type="entry name" value="Helicase_C-like"/>
</dbReference>
<evidence type="ECO:0000256" key="4">
    <source>
        <dbReference type="ARBA" id="ARBA00022840"/>
    </source>
</evidence>
<evidence type="ECO:0000256" key="5">
    <source>
        <dbReference type="SAM" id="MobiDB-lite"/>
    </source>
</evidence>
<feature type="region of interest" description="Disordered" evidence="5">
    <location>
        <begin position="471"/>
        <end position="518"/>
    </location>
</feature>